<gene>
    <name evidence="5" type="ORF">BS101_19960</name>
</gene>
<dbReference type="Proteomes" id="UP000184604">
    <property type="component" value="Chromosome"/>
</dbReference>
<evidence type="ECO:0000256" key="2">
    <source>
        <dbReference type="ARBA" id="ARBA00024867"/>
    </source>
</evidence>
<proteinExistence type="predicted"/>
<keyword evidence="3" id="KW-0597">Phosphoprotein</keyword>
<accession>A0A1L5FDD8</accession>
<dbReference type="OrthoDB" id="9809318at2"/>
<feature type="modified residue" description="4-aspartylphosphate" evidence="3">
    <location>
        <position position="54"/>
    </location>
</feature>
<dbReference type="RefSeq" id="WP_073540379.1">
    <property type="nucleotide sequence ID" value="NZ_CP018335.1"/>
</dbReference>
<name>A0A1L5FDD8_CLOKL</name>
<comment type="function">
    <text evidence="2">May play the central regulatory role in sporulation. It may be an element of the effector pathway responsible for the activation of sporulation genes in response to nutritional stress. Spo0A may act in concert with spo0H (a sigma factor) to control the expression of some genes that are critical to the sporulation process.</text>
</comment>
<dbReference type="SMART" id="SM00448">
    <property type="entry name" value="REC"/>
    <property type="match status" value="1"/>
</dbReference>
<dbReference type="Gene3D" id="2.40.50.1020">
    <property type="entry name" value="LytTr DNA-binding domain"/>
    <property type="match status" value="1"/>
</dbReference>
<dbReference type="InterPro" id="IPR007492">
    <property type="entry name" value="LytTR_DNA-bd_dom"/>
</dbReference>
<dbReference type="GO" id="GO:0003677">
    <property type="term" value="F:DNA binding"/>
    <property type="evidence" value="ECO:0007669"/>
    <property type="project" value="UniProtKB-KW"/>
</dbReference>
<sequence>MINILIAEDNDIQRRNLIKMIYEADKTLKIYEAESKEEALKILQEVYIDFFYIDISLKNSSGLDLALELRKIEKYKFNWIIFTTTHIQYMIKAFKEVHCYDYILKPCDKDEVIKMTKLLTSNRRTHNPLTKKEKHVVFDLQNNISIKLNIDEIIFMEVDLRRIILHTKNDKYKAKRLSLVKALEMIDCDYILQSHKSFAVNINFINKIEAVSSKLWEICFNNCKEKALLSYNFKESVMKKFKKL</sequence>
<evidence type="ECO:0000313" key="5">
    <source>
        <dbReference type="EMBL" id="APM40820.1"/>
    </source>
</evidence>
<dbReference type="InterPro" id="IPR011006">
    <property type="entry name" value="CheY-like_superfamily"/>
</dbReference>
<dbReference type="EMBL" id="CP018335">
    <property type="protein sequence ID" value="APM40820.1"/>
    <property type="molecule type" value="Genomic_DNA"/>
</dbReference>
<keyword evidence="5" id="KW-0238">DNA-binding</keyword>
<evidence type="ECO:0000256" key="3">
    <source>
        <dbReference type="PROSITE-ProRule" id="PRU00169"/>
    </source>
</evidence>
<dbReference type="InterPro" id="IPR001789">
    <property type="entry name" value="Sig_transdc_resp-reg_receiver"/>
</dbReference>
<dbReference type="GO" id="GO:0000156">
    <property type="term" value="F:phosphorelay response regulator activity"/>
    <property type="evidence" value="ECO:0007669"/>
    <property type="project" value="InterPro"/>
</dbReference>
<dbReference type="PANTHER" id="PTHR37299:SF1">
    <property type="entry name" value="STAGE 0 SPORULATION PROTEIN A HOMOLOG"/>
    <property type="match status" value="1"/>
</dbReference>
<dbReference type="Pfam" id="PF04397">
    <property type="entry name" value="LytTR"/>
    <property type="match status" value="1"/>
</dbReference>
<dbReference type="InterPro" id="IPR046947">
    <property type="entry name" value="LytR-like"/>
</dbReference>
<evidence type="ECO:0000256" key="1">
    <source>
        <dbReference type="ARBA" id="ARBA00018672"/>
    </source>
</evidence>
<dbReference type="Pfam" id="PF00072">
    <property type="entry name" value="Response_reg"/>
    <property type="match status" value="1"/>
</dbReference>
<dbReference type="SUPFAM" id="SSF52172">
    <property type="entry name" value="CheY-like"/>
    <property type="match status" value="1"/>
</dbReference>
<dbReference type="PROSITE" id="PS50110">
    <property type="entry name" value="RESPONSE_REGULATORY"/>
    <property type="match status" value="1"/>
</dbReference>
<dbReference type="PANTHER" id="PTHR37299">
    <property type="entry name" value="TRANSCRIPTIONAL REGULATOR-RELATED"/>
    <property type="match status" value="1"/>
</dbReference>
<evidence type="ECO:0000259" key="4">
    <source>
        <dbReference type="PROSITE" id="PS50110"/>
    </source>
</evidence>
<dbReference type="AlphaFoldDB" id="A0A1L5FDD8"/>
<reference evidence="5 6" key="1">
    <citation type="submission" date="2016-12" db="EMBL/GenBank/DDBJ databases">
        <title>Complete genome sequence of Clostridium kluyveri JZZ isolated from the pit mud of a Chinese flavor liquor-making factory.</title>
        <authorList>
            <person name="Wang Y."/>
        </authorList>
    </citation>
    <scope>NUCLEOTIDE SEQUENCE [LARGE SCALE GENOMIC DNA]</scope>
    <source>
        <strain evidence="5 6">JZZ</strain>
    </source>
</reference>
<evidence type="ECO:0000313" key="6">
    <source>
        <dbReference type="Proteomes" id="UP000184604"/>
    </source>
</evidence>
<organism evidence="5 6">
    <name type="scientific">Clostridium kluyveri</name>
    <dbReference type="NCBI Taxonomy" id="1534"/>
    <lineage>
        <taxon>Bacteria</taxon>
        <taxon>Bacillati</taxon>
        <taxon>Bacillota</taxon>
        <taxon>Clostridia</taxon>
        <taxon>Eubacteriales</taxon>
        <taxon>Clostridiaceae</taxon>
        <taxon>Clostridium</taxon>
    </lineage>
</organism>
<feature type="domain" description="Response regulatory" evidence="4">
    <location>
        <begin position="3"/>
        <end position="120"/>
    </location>
</feature>
<protein>
    <recommendedName>
        <fullName evidence="1">Stage 0 sporulation protein A homolog</fullName>
    </recommendedName>
</protein>
<dbReference type="Gene3D" id="3.40.50.2300">
    <property type="match status" value="1"/>
</dbReference>
<dbReference type="SMART" id="SM00850">
    <property type="entry name" value="LytTR"/>
    <property type="match status" value="1"/>
</dbReference>